<keyword evidence="3" id="KW-1185">Reference proteome</keyword>
<dbReference type="EnsemblMetazoa" id="GAUT001706-RA">
    <property type="protein sequence ID" value="GAUT001706-PA"/>
    <property type="gene ID" value="GAUT001706"/>
</dbReference>
<keyword evidence="1" id="KW-0472">Membrane</keyword>
<dbReference type="STRING" id="7395.A0A1A9UE37"/>
<keyword evidence="1" id="KW-0812">Transmembrane</keyword>
<accession>A0A1A9UE37</accession>
<dbReference type="AlphaFoldDB" id="A0A1A9UE37"/>
<feature type="transmembrane region" description="Helical" evidence="1">
    <location>
        <begin position="119"/>
        <end position="139"/>
    </location>
</feature>
<organism evidence="2 3">
    <name type="scientific">Glossina austeni</name>
    <name type="common">Savannah tsetse fly</name>
    <dbReference type="NCBI Taxonomy" id="7395"/>
    <lineage>
        <taxon>Eukaryota</taxon>
        <taxon>Metazoa</taxon>
        <taxon>Ecdysozoa</taxon>
        <taxon>Arthropoda</taxon>
        <taxon>Hexapoda</taxon>
        <taxon>Insecta</taxon>
        <taxon>Pterygota</taxon>
        <taxon>Neoptera</taxon>
        <taxon>Endopterygota</taxon>
        <taxon>Diptera</taxon>
        <taxon>Brachycera</taxon>
        <taxon>Muscomorpha</taxon>
        <taxon>Hippoboscoidea</taxon>
        <taxon>Glossinidae</taxon>
        <taxon>Glossina</taxon>
    </lineage>
</organism>
<name>A0A1A9UE37_GLOAU</name>
<reference evidence="2" key="1">
    <citation type="submission" date="2020-05" db="UniProtKB">
        <authorList>
            <consortium name="EnsemblMetazoa"/>
        </authorList>
    </citation>
    <scope>IDENTIFICATION</scope>
    <source>
        <strain evidence="2">TTRI</strain>
    </source>
</reference>
<evidence type="ECO:0000313" key="3">
    <source>
        <dbReference type="Proteomes" id="UP000078200"/>
    </source>
</evidence>
<dbReference type="Proteomes" id="UP000078200">
    <property type="component" value="Unassembled WGS sequence"/>
</dbReference>
<dbReference type="VEuPathDB" id="VectorBase:GAUT001706"/>
<proteinExistence type="predicted"/>
<protein>
    <submittedName>
        <fullName evidence="2">Uncharacterized protein</fullName>
    </submittedName>
</protein>
<sequence length="192" mass="21365">MSGVINTISGSIPATGFADSPLATVTAKSDRRASIPSIQSDLNVIMNNSCSSLHKLNGIHRQEQQLSQIQQCDFAIPIREAYVPYHRTQPCSALERNTNAQEHAQEHLTKTQHNFTARMLLLISVAIVIAALAGPQWLFTEEKLPNVNYNGTANFNAMDDGAFITKYTKSSLWILCTTIQDWTFKSLKITRE</sequence>
<evidence type="ECO:0000256" key="1">
    <source>
        <dbReference type="SAM" id="Phobius"/>
    </source>
</evidence>
<evidence type="ECO:0000313" key="2">
    <source>
        <dbReference type="EnsemblMetazoa" id="GAUT001706-PA"/>
    </source>
</evidence>
<keyword evidence="1" id="KW-1133">Transmembrane helix</keyword>
<dbReference type="Gene3D" id="1.20.140.150">
    <property type="match status" value="1"/>
</dbReference>